<keyword evidence="2" id="KW-1185">Reference proteome</keyword>
<proteinExistence type="predicted"/>
<comment type="caution">
    <text evidence="1">The sequence shown here is derived from an EMBL/GenBank/DDBJ whole genome shotgun (WGS) entry which is preliminary data.</text>
</comment>
<evidence type="ECO:0000313" key="2">
    <source>
        <dbReference type="Proteomes" id="UP000192247"/>
    </source>
</evidence>
<evidence type="ECO:0000313" key="1">
    <source>
        <dbReference type="EMBL" id="OQR74733.1"/>
    </source>
</evidence>
<sequence>MSPKLPVRETWGVRW</sequence>
<name>A0A1V9XMU4_9ACAR</name>
<dbReference type="EMBL" id="MNPL01007496">
    <property type="protein sequence ID" value="OQR74733.1"/>
    <property type="molecule type" value="Genomic_DNA"/>
</dbReference>
<organism evidence="1 2">
    <name type="scientific">Tropilaelaps mercedesae</name>
    <dbReference type="NCBI Taxonomy" id="418985"/>
    <lineage>
        <taxon>Eukaryota</taxon>
        <taxon>Metazoa</taxon>
        <taxon>Ecdysozoa</taxon>
        <taxon>Arthropoda</taxon>
        <taxon>Chelicerata</taxon>
        <taxon>Arachnida</taxon>
        <taxon>Acari</taxon>
        <taxon>Parasitiformes</taxon>
        <taxon>Mesostigmata</taxon>
        <taxon>Gamasina</taxon>
        <taxon>Dermanyssoidea</taxon>
        <taxon>Laelapidae</taxon>
        <taxon>Tropilaelaps</taxon>
    </lineage>
</organism>
<gene>
    <name evidence="1" type="ORF">BIW11_03372</name>
</gene>
<dbReference type="InParanoid" id="A0A1V9XMU4"/>
<reference evidence="1 2" key="1">
    <citation type="journal article" date="2017" name="Gigascience">
        <title>Draft genome of the honey bee ectoparasitic mite, Tropilaelaps mercedesae, is shaped by the parasitic life history.</title>
        <authorList>
            <person name="Dong X."/>
            <person name="Armstrong S.D."/>
            <person name="Xia D."/>
            <person name="Makepeace B.L."/>
            <person name="Darby A.C."/>
            <person name="Kadowaki T."/>
        </authorList>
    </citation>
    <scope>NUCLEOTIDE SEQUENCE [LARGE SCALE GENOMIC DNA]</scope>
    <source>
        <strain evidence="1">Wuxi-XJTLU</strain>
    </source>
</reference>
<dbReference type="Proteomes" id="UP000192247">
    <property type="component" value="Unassembled WGS sequence"/>
</dbReference>
<accession>A0A1V9XMU4</accession>
<protein>
    <submittedName>
        <fullName evidence="1">Uncharacterized protein</fullName>
    </submittedName>
</protein>